<dbReference type="Pfam" id="PF10250">
    <property type="entry name" value="O-FucT"/>
    <property type="match status" value="1"/>
</dbReference>
<keyword evidence="3" id="KW-0808">Transferase</keyword>
<evidence type="ECO:0000256" key="7">
    <source>
        <dbReference type="ARBA" id="ARBA00025803"/>
    </source>
</evidence>
<dbReference type="InterPro" id="IPR045130">
    <property type="entry name" value="OFUT2-like"/>
</dbReference>
<dbReference type="EMBL" id="BEYU01000015">
    <property type="protein sequence ID" value="GBG25774.1"/>
    <property type="molecule type" value="Genomic_DNA"/>
</dbReference>
<sequence length="477" mass="52886">MNWRTRAAKYSVPLVFSVLTVILTLHKSASLLQFSANVNESTECEDCFRHSNTLGQGDQEGTAYQYDWLGSPEDNDDSSKSAAQDLGDRRPSLDEVMPRTTDVKYGVLDSTKKYYVYTPSGGLGNQVICLASALFIAQSLGRELIVPMASGHLNLAFRYLAADASSLLAADRLFDFPAMVNTLGIDLVPIDVRLVDFIASLDSNEVETVDIQSPLLTPNVLRARAHMQLLKNADAAHVVFSKGRFFSYHWLRYSMWSSVRYAPALQEIASLVHAEVFEGEPFSAVHVRLGDVANMMKTQMHSAEAFAQALQKVHVDEADPLFVATVAKSSHTFLAPLMKRTGRKIFSPDLFSGEYPQVKEALDQLKTAFAHPQLFGSVAAALEQLICTHAATFIGTSTSTFTKHITIMRRNLPQTLSSRGLKMLDVPSTVRHTASVHVDGRLTTFEWSKPGVAWHDERWFMKKGQVDNGSNSNSYVW</sequence>
<evidence type="ECO:0000256" key="9">
    <source>
        <dbReference type="SAM" id="MobiDB-lite"/>
    </source>
</evidence>
<proteinExistence type="inferred from homology"/>
<dbReference type="AlphaFoldDB" id="A0A2R5GD92"/>
<reference evidence="10 11" key="1">
    <citation type="submission" date="2017-12" db="EMBL/GenBank/DDBJ databases">
        <title>Sequencing, de novo assembly and annotation of complete genome of a new Thraustochytrid species, strain FCC1311.</title>
        <authorList>
            <person name="Sedici K."/>
            <person name="Godart F."/>
            <person name="Aiese Cigliano R."/>
            <person name="Sanseverino W."/>
            <person name="Barakat M."/>
            <person name="Ortet P."/>
            <person name="Marechal E."/>
            <person name="Cagnac O."/>
            <person name="Amato A."/>
        </authorList>
    </citation>
    <scope>NUCLEOTIDE SEQUENCE [LARGE SCALE GENOMIC DNA]</scope>
</reference>
<evidence type="ECO:0000313" key="11">
    <source>
        <dbReference type="Proteomes" id="UP000241890"/>
    </source>
</evidence>
<comment type="similarity">
    <text evidence="7">Belongs to the glycosyltransferase 68 family.</text>
</comment>
<evidence type="ECO:0000256" key="6">
    <source>
        <dbReference type="ARBA" id="ARBA00023277"/>
    </source>
</evidence>
<dbReference type="Proteomes" id="UP000241890">
    <property type="component" value="Unassembled WGS sequence"/>
</dbReference>
<dbReference type="OrthoDB" id="422368at2759"/>
<feature type="region of interest" description="Disordered" evidence="9">
    <location>
        <begin position="73"/>
        <end position="93"/>
    </location>
</feature>
<keyword evidence="5" id="KW-0294">Fucose metabolism</keyword>
<dbReference type="InParanoid" id="A0A2R5GD92"/>
<name>A0A2R5GD92_9STRA</name>
<dbReference type="GO" id="GO:0005783">
    <property type="term" value="C:endoplasmic reticulum"/>
    <property type="evidence" value="ECO:0007669"/>
    <property type="project" value="UniProtKB-SubCell"/>
</dbReference>
<gene>
    <name evidence="10" type="ORF">FCC1311_019932</name>
</gene>
<dbReference type="InterPro" id="IPR019378">
    <property type="entry name" value="GDP-Fuc_O-FucTrfase"/>
</dbReference>
<dbReference type="GO" id="GO:0006004">
    <property type="term" value="P:fucose metabolic process"/>
    <property type="evidence" value="ECO:0007669"/>
    <property type="project" value="UniProtKB-KW"/>
</dbReference>
<dbReference type="Gene3D" id="3.40.50.11350">
    <property type="match status" value="1"/>
</dbReference>
<keyword evidence="6" id="KW-0119">Carbohydrate metabolism</keyword>
<dbReference type="GO" id="GO:0046922">
    <property type="term" value="F:peptide-O-fucosyltransferase activity"/>
    <property type="evidence" value="ECO:0007669"/>
    <property type="project" value="InterPro"/>
</dbReference>
<evidence type="ECO:0000256" key="1">
    <source>
        <dbReference type="ARBA" id="ARBA00004240"/>
    </source>
</evidence>
<evidence type="ECO:0000256" key="8">
    <source>
        <dbReference type="ARBA" id="ARBA00026232"/>
    </source>
</evidence>
<comment type="caution">
    <text evidence="10">The sequence shown here is derived from an EMBL/GenBank/DDBJ whole genome shotgun (WGS) entry which is preliminary data.</text>
</comment>
<comment type="subcellular location">
    <subcellularLocation>
        <location evidence="1">Endoplasmic reticulum</location>
    </subcellularLocation>
</comment>
<evidence type="ECO:0000256" key="3">
    <source>
        <dbReference type="ARBA" id="ARBA00022679"/>
    </source>
</evidence>
<evidence type="ECO:0000256" key="2">
    <source>
        <dbReference type="ARBA" id="ARBA00004922"/>
    </source>
</evidence>
<accession>A0A2R5GD92</accession>
<comment type="pathway">
    <text evidence="2">Protein modification; protein glycosylation.</text>
</comment>
<keyword evidence="4" id="KW-0256">Endoplasmic reticulum</keyword>
<keyword evidence="11" id="KW-1185">Reference proteome</keyword>
<evidence type="ECO:0000313" key="10">
    <source>
        <dbReference type="EMBL" id="GBG25774.1"/>
    </source>
</evidence>
<evidence type="ECO:0000256" key="5">
    <source>
        <dbReference type="ARBA" id="ARBA00023253"/>
    </source>
</evidence>
<evidence type="ECO:0000256" key="4">
    <source>
        <dbReference type="ARBA" id="ARBA00022824"/>
    </source>
</evidence>
<protein>
    <recommendedName>
        <fullName evidence="8">GDP-fucose protein O-fucosyltransferase 2</fullName>
    </recommendedName>
</protein>
<dbReference type="PANTHER" id="PTHR13398:SF0">
    <property type="entry name" value="GDP-FUCOSE PROTEIN O-FUCOSYLTRANSFERASE 2"/>
    <property type="match status" value="1"/>
</dbReference>
<organism evidence="10 11">
    <name type="scientific">Hondaea fermentalgiana</name>
    <dbReference type="NCBI Taxonomy" id="2315210"/>
    <lineage>
        <taxon>Eukaryota</taxon>
        <taxon>Sar</taxon>
        <taxon>Stramenopiles</taxon>
        <taxon>Bigyra</taxon>
        <taxon>Labyrinthulomycetes</taxon>
        <taxon>Thraustochytrida</taxon>
        <taxon>Thraustochytriidae</taxon>
        <taxon>Hondaea</taxon>
    </lineage>
</organism>
<dbReference type="PANTHER" id="PTHR13398">
    <property type="entry name" value="GDP-FUCOSE PROTEIN O-FUCOSYLTRANSFERASE 2"/>
    <property type="match status" value="1"/>
</dbReference>
<dbReference type="CDD" id="cd11296">
    <property type="entry name" value="O-FucT_like"/>
    <property type="match status" value="1"/>
</dbReference>